<dbReference type="GO" id="GO:0031048">
    <property type="term" value="P:regulatory ncRNA-mediated heterochromatin formation"/>
    <property type="evidence" value="ECO:0007669"/>
    <property type="project" value="TreeGrafter"/>
</dbReference>
<reference evidence="5 6" key="1">
    <citation type="journal article" date="2023" name="Hortic Res">
        <title>Pangenome of water caltrop reveals structural variations and asymmetric subgenome divergence after allopolyploidization.</title>
        <authorList>
            <person name="Zhang X."/>
            <person name="Chen Y."/>
            <person name="Wang L."/>
            <person name="Yuan Y."/>
            <person name="Fang M."/>
            <person name="Shi L."/>
            <person name="Lu R."/>
            <person name="Comes H.P."/>
            <person name="Ma Y."/>
            <person name="Chen Y."/>
            <person name="Huang G."/>
            <person name="Zhou Y."/>
            <person name="Zheng Z."/>
            <person name="Qiu Y."/>
        </authorList>
    </citation>
    <scope>NUCLEOTIDE SEQUENCE [LARGE SCALE GENOMIC DNA]</scope>
    <source>
        <strain evidence="5">F231</strain>
    </source>
</reference>
<evidence type="ECO:0000256" key="2">
    <source>
        <dbReference type="ARBA" id="ARBA00009265"/>
    </source>
</evidence>
<dbReference type="InterPro" id="IPR011990">
    <property type="entry name" value="TPR-like_helical_dom_sf"/>
</dbReference>
<organism evidence="5 6">
    <name type="scientific">Trapa natans</name>
    <name type="common">Water chestnut</name>
    <dbReference type="NCBI Taxonomy" id="22666"/>
    <lineage>
        <taxon>Eukaryota</taxon>
        <taxon>Viridiplantae</taxon>
        <taxon>Streptophyta</taxon>
        <taxon>Embryophyta</taxon>
        <taxon>Tracheophyta</taxon>
        <taxon>Spermatophyta</taxon>
        <taxon>Magnoliopsida</taxon>
        <taxon>eudicotyledons</taxon>
        <taxon>Gunneridae</taxon>
        <taxon>Pentapetalae</taxon>
        <taxon>rosids</taxon>
        <taxon>malvids</taxon>
        <taxon>Myrtales</taxon>
        <taxon>Lythraceae</taxon>
        <taxon>Trapa</taxon>
    </lineage>
</organism>
<dbReference type="InterPro" id="IPR013633">
    <property type="entry name" value="NRDE-2"/>
</dbReference>
<evidence type="ECO:0000256" key="1">
    <source>
        <dbReference type="ARBA" id="ARBA00004123"/>
    </source>
</evidence>
<sequence length="1177" mass="134383">MAMADESAASVDGGATRVDVPPVGTREQAPDEINTSLFPLSSASLSIAAPPSAPQWLSNSSFTVDLSTINDAVASIHRGDAGLESEPESEEEMERQDKTTAKTSYELLESSESDGDSRRERKRGSKKKKRKRERSGERGDDTADYRARKSGVPAWAGPDAKPAKDYYFDTHGDRDNLAFGCLYRMDIPRYKSVNSEKDFGVGFRRFYQRKESTLDTDDDIDSLDSKFKSDGRYWSPRYSALERHKSYKRYRILASKKFDDTLEDDFIPLTEDVASHESTDGSSSLRPAVEESWEDEVLGRTREFNKMTREYPRDERIWLEFAEFQDEVSSRQPQKGARLQTLEKKISILEKACELNPDNEDLLLALLKAYQCRDSSDVLIGRWEKILIQHSSSFKLWREFLLVLKGEFSRFKVTEVRKFYAHAIQAIFSACSKQFRQVKQISGLPDSATIQLELGLVDIFLSLCRFEWQAGYQELATALLQAEIEFSLFSPSLYLTEQSKQRLFEHFWNGGGARVGEEGALGWSTWLEKEEEERQRAIKEEFARDDEKGGWTGWSEPMFKNVKTNKVAEDVHDTFPEEFKEEVEVETEDLKQEDDTEALLKILGIDVDAEPNGEVKDTSTWVRWSQEESSRDHDQWMPIHSKSAGTSQIDGETDNEDDEHLSSIILYEDISEYMFSLTSEAARLSLVSEFIDFFGGKISRGLCSNSSCWMEKILSLETFPDGISQNLTSVYNALVKLEASSNDYCNMKSLLGDDNNISQRTSMMTFLRNAILLFLNAFPRNHFLEEAALIAEELSVTKMGSSSHSITPCRVLAKSLLKNDRQDVLFCGVYAQREAAFGNIDHARRVFDMALSSVEVLPANLKSNAPLLYLWYAEMELSSGMVEHSESSSRAIHILSCLGSGESYSPFKSHPSNLQLLRSRQGFKERIKTVRLAWITGSIDDHSIAVICSASLFEELTTGWAAAVEVLDQSFAMVLPERRSNSNQLESLYNFYLRMLWRHQKQLTLRKIWDAIIQGLQIYPYNPDLFTNLVKVGHSYTTPNKLRLFFHDISHKKPSVILWLFALAFEMGKGNDSEHRIHALFERSLADGKLRSSVVLWRCYVAYEIDIARKPSSARRVFFRAIHACPWSKKLWLDGFLKLHSVLTPKELSDLQEVMRDKELNLRTDIYEILLQDEIPL</sequence>
<dbReference type="SMART" id="SM00386">
    <property type="entry name" value="HAT"/>
    <property type="match status" value="5"/>
</dbReference>
<name>A0AAN7LJW6_TRANT</name>
<dbReference type="Proteomes" id="UP001346149">
    <property type="component" value="Unassembled WGS sequence"/>
</dbReference>
<dbReference type="InterPro" id="IPR003107">
    <property type="entry name" value="HAT"/>
</dbReference>
<comment type="subcellular location">
    <subcellularLocation>
        <location evidence="1">Nucleus</location>
    </subcellularLocation>
</comment>
<dbReference type="Gene3D" id="1.25.40.10">
    <property type="entry name" value="Tetratricopeptide repeat domain"/>
    <property type="match status" value="2"/>
</dbReference>
<keyword evidence="3" id="KW-0539">Nucleus</keyword>
<proteinExistence type="inferred from homology"/>
<dbReference type="SUPFAM" id="SSF48452">
    <property type="entry name" value="TPR-like"/>
    <property type="match status" value="1"/>
</dbReference>
<dbReference type="EMBL" id="JAXQNO010000016">
    <property type="protein sequence ID" value="KAK4782136.1"/>
    <property type="molecule type" value="Genomic_DNA"/>
</dbReference>
<feature type="compositionally biased region" description="Basic residues" evidence="4">
    <location>
        <begin position="120"/>
        <end position="133"/>
    </location>
</feature>
<comment type="similarity">
    <text evidence="2">Belongs to the NRDE2 family.</text>
</comment>
<feature type="compositionally biased region" description="Basic and acidic residues" evidence="4">
    <location>
        <begin position="134"/>
        <end position="147"/>
    </location>
</feature>
<protein>
    <recommendedName>
        <fullName evidence="7">Protein NRDE2 homolog</fullName>
    </recommendedName>
</protein>
<evidence type="ECO:0008006" key="7">
    <source>
        <dbReference type="Google" id="ProtNLM"/>
    </source>
</evidence>
<evidence type="ECO:0000256" key="3">
    <source>
        <dbReference type="ARBA" id="ARBA00023242"/>
    </source>
</evidence>
<dbReference type="PANTHER" id="PTHR13471:SF0">
    <property type="entry name" value="NUCLEAR EXOSOME REGULATOR NRDE2"/>
    <property type="match status" value="1"/>
</dbReference>
<dbReference type="GO" id="GO:1902369">
    <property type="term" value="P:negative regulation of RNA catabolic process"/>
    <property type="evidence" value="ECO:0007669"/>
    <property type="project" value="TreeGrafter"/>
</dbReference>
<evidence type="ECO:0000256" key="4">
    <source>
        <dbReference type="SAM" id="MobiDB-lite"/>
    </source>
</evidence>
<dbReference type="PANTHER" id="PTHR13471">
    <property type="entry name" value="TETRATRICOPEPTIDE-LIKE HELICAL"/>
    <property type="match status" value="1"/>
</dbReference>
<dbReference type="GO" id="GO:0071013">
    <property type="term" value="C:catalytic step 2 spliceosome"/>
    <property type="evidence" value="ECO:0007669"/>
    <property type="project" value="TreeGrafter"/>
</dbReference>
<feature type="compositionally biased region" description="Acidic residues" evidence="4">
    <location>
        <begin position="83"/>
        <end position="94"/>
    </location>
</feature>
<keyword evidence="6" id="KW-1185">Reference proteome</keyword>
<accession>A0AAN7LJW6</accession>
<evidence type="ECO:0000313" key="6">
    <source>
        <dbReference type="Proteomes" id="UP001346149"/>
    </source>
</evidence>
<comment type="caution">
    <text evidence="5">The sequence shown here is derived from an EMBL/GenBank/DDBJ whole genome shotgun (WGS) entry which is preliminary data.</text>
</comment>
<feature type="region of interest" description="Disordered" evidence="4">
    <location>
        <begin position="80"/>
        <end position="157"/>
    </location>
</feature>
<gene>
    <name evidence="5" type="ORF">SAY86_016238</name>
</gene>
<dbReference type="AlphaFoldDB" id="A0AAN7LJW6"/>
<feature type="region of interest" description="Disordered" evidence="4">
    <location>
        <begin position="1"/>
        <end position="35"/>
    </location>
</feature>
<dbReference type="GO" id="GO:0006396">
    <property type="term" value="P:RNA processing"/>
    <property type="evidence" value="ECO:0007669"/>
    <property type="project" value="InterPro"/>
</dbReference>
<evidence type="ECO:0000313" key="5">
    <source>
        <dbReference type="EMBL" id="KAK4782136.1"/>
    </source>
</evidence>
<dbReference type="Pfam" id="PF08424">
    <property type="entry name" value="NRDE-2"/>
    <property type="match status" value="1"/>
</dbReference>